<dbReference type="AlphaFoldDB" id="A0A645I597"/>
<sequence>MKFIKNLSLSFLLFFSSLSIAVAETTKDPLFVLLTSNDAHRTKMAIGMSNNQFQKGHPLTVYLVDQGVMLASSRFEHRYAEHQAMLKNIMVNGGQVFICKMCMDQYGVKDGDLIKGLKYANPDDMGEAIFQPGTKTLSW</sequence>
<dbReference type="InterPro" id="IPR027396">
    <property type="entry name" value="DsrEFH-like"/>
</dbReference>
<dbReference type="Gene3D" id="3.40.1260.10">
    <property type="entry name" value="DsrEFH-like"/>
    <property type="match status" value="1"/>
</dbReference>
<dbReference type="InterPro" id="IPR003787">
    <property type="entry name" value="Sulphur_relay_DsrE/F-like"/>
</dbReference>
<protein>
    <submittedName>
        <fullName evidence="1">Uncharacterized protein</fullName>
    </submittedName>
</protein>
<gene>
    <name evidence="1" type="ORF">SDC9_194057</name>
</gene>
<evidence type="ECO:0000313" key="1">
    <source>
        <dbReference type="EMBL" id="MPN46471.1"/>
    </source>
</evidence>
<reference evidence="1" key="1">
    <citation type="submission" date="2019-08" db="EMBL/GenBank/DDBJ databases">
        <authorList>
            <person name="Kucharzyk K."/>
            <person name="Murdoch R.W."/>
            <person name="Higgins S."/>
            <person name="Loffler F."/>
        </authorList>
    </citation>
    <scope>NUCLEOTIDE SEQUENCE</scope>
</reference>
<organism evidence="1">
    <name type="scientific">bioreactor metagenome</name>
    <dbReference type="NCBI Taxonomy" id="1076179"/>
    <lineage>
        <taxon>unclassified sequences</taxon>
        <taxon>metagenomes</taxon>
        <taxon>ecological metagenomes</taxon>
    </lineage>
</organism>
<dbReference type="EMBL" id="VSSQ01107154">
    <property type="protein sequence ID" value="MPN46471.1"/>
    <property type="molecule type" value="Genomic_DNA"/>
</dbReference>
<proteinExistence type="predicted"/>
<dbReference type="Pfam" id="PF02635">
    <property type="entry name" value="DsrE"/>
    <property type="match status" value="1"/>
</dbReference>
<accession>A0A645I597</accession>
<name>A0A645I597_9ZZZZ</name>
<comment type="caution">
    <text evidence="1">The sequence shown here is derived from an EMBL/GenBank/DDBJ whole genome shotgun (WGS) entry which is preliminary data.</text>
</comment>
<dbReference type="SUPFAM" id="SSF75169">
    <property type="entry name" value="DsrEFH-like"/>
    <property type="match status" value="1"/>
</dbReference>